<organism evidence="2 3">
    <name type="scientific">Pseudocercospora fijiensis (strain CIRAD86)</name>
    <name type="common">Black leaf streak disease fungus</name>
    <name type="synonym">Mycosphaerella fijiensis</name>
    <dbReference type="NCBI Taxonomy" id="383855"/>
    <lineage>
        <taxon>Eukaryota</taxon>
        <taxon>Fungi</taxon>
        <taxon>Dikarya</taxon>
        <taxon>Ascomycota</taxon>
        <taxon>Pezizomycotina</taxon>
        <taxon>Dothideomycetes</taxon>
        <taxon>Dothideomycetidae</taxon>
        <taxon>Mycosphaerellales</taxon>
        <taxon>Mycosphaerellaceae</taxon>
        <taxon>Pseudocercospora</taxon>
    </lineage>
</organism>
<dbReference type="EMBL" id="KB446558">
    <property type="protein sequence ID" value="EME83274.1"/>
    <property type="molecule type" value="Genomic_DNA"/>
</dbReference>
<gene>
    <name evidence="2" type="ORF">MYCFIDRAFT_174736</name>
</gene>
<reference evidence="2 3" key="1">
    <citation type="journal article" date="2012" name="PLoS Pathog.">
        <title>Diverse lifestyles and strategies of plant pathogenesis encoded in the genomes of eighteen Dothideomycetes fungi.</title>
        <authorList>
            <person name="Ohm R.A."/>
            <person name="Feau N."/>
            <person name="Henrissat B."/>
            <person name="Schoch C.L."/>
            <person name="Horwitz B.A."/>
            <person name="Barry K.W."/>
            <person name="Condon B.J."/>
            <person name="Copeland A.C."/>
            <person name="Dhillon B."/>
            <person name="Glaser F."/>
            <person name="Hesse C.N."/>
            <person name="Kosti I."/>
            <person name="LaButti K."/>
            <person name="Lindquist E.A."/>
            <person name="Lucas S."/>
            <person name="Salamov A.A."/>
            <person name="Bradshaw R.E."/>
            <person name="Ciuffetti L."/>
            <person name="Hamelin R.C."/>
            <person name="Kema G.H.J."/>
            <person name="Lawrence C."/>
            <person name="Scott J.A."/>
            <person name="Spatafora J.W."/>
            <person name="Turgeon B.G."/>
            <person name="de Wit P.J.G.M."/>
            <person name="Zhong S."/>
            <person name="Goodwin S.B."/>
            <person name="Grigoriev I.V."/>
        </authorList>
    </citation>
    <scope>NUCLEOTIDE SEQUENCE [LARGE SCALE GENOMIC DNA]</scope>
    <source>
        <strain evidence="2 3">CIRAD86</strain>
    </source>
</reference>
<dbReference type="HOGENOM" id="CLU_2039050_0_0_1"/>
<evidence type="ECO:0000313" key="2">
    <source>
        <dbReference type="EMBL" id="EME83274.1"/>
    </source>
</evidence>
<feature type="region of interest" description="Disordered" evidence="1">
    <location>
        <begin position="17"/>
        <end position="47"/>
    </location>
</feature>
<feature type="compositionally biased region" description="Polar residues" evidence="1">
    <location>
        <begin position="17"/>
        <end position="27"/>
    </location>
</feature>
<dbReference type="VEuPathDB" id="FungiDB:MYCFIDRAFT_174736"/>
<dbReference type="KEGG" id="pfj:MYCFIDRAFT_174736"/>
<name>M2ZWB2_PSEFD</name>
<proteinExistence type="predicted"/>
<protein>
    <submittedName>
        <fullName evidence="2">Uncharacterized protein</fullName>
    </submittedName>
</protein>
<accession>M2ZWB2</accession>
<dbReference type="AlphaFoldDB" id="M2ZWB2"/>
<keyword evidence="3" id="KW-1185">Reference proteome</keyword>
<dbReference type="Proteomes" id="UP000016932">
    <property type="component" value="Unassembled WGS sequence"/>
</dbReference>
<dbReference type="GeneID" id="19333241"/>
<sequence length="121" mass="13479">MKGGEIEMRSDAMISVNTEGLTEQNAPSGELDSAPSGVRCASKRGSVNSEGPWALTACYTTRHMCLYATCPYLRMSRLFLALARRSKDGALYTDLWAFKVRGAWPRIMLETASYRMQNCSR</sequence>
<evidence type="ECO:0000313" key="3">
    <source>
        <dbReference type="Proteomes" id="UP000016932"/>
    </source>
</evidence>
<dbReference type="RefSeq" id="XP_007926554.1">
    <property type="nucleotide sequence ID" value="XM_007928363.1"/>
</dbReference>
<evidence type="ECO:0000256" key="1">
    <source>
        <dbReference type="SAM" id="MobiDB-lite"/>
    </source>
</evidence>